<name>A0A830CVH0_9LAMI</name>
<organism evidence="5 6">
    <name type="scientific">Phtheirospermum japonicum</name>
    <dbReference type="NCBI Taxonomy" id="374723"/>
    <lineage>
        <taxon>Eukaryota</taxon>
        <taxon>Viridiplantae</taxon>
        <taxon>Streptophyta</taxon>
        <taxon>Embryophyta</taxon>
        <taxon>Tracheophyta</taxon>
        <taxon>Spermatophyta</taxon>
        <taxon>Magnoliopsida</taxon>
        <taxon>eudicotyledons</taxon>
        <taxon>Gunneridae</taxon>
        <taxon>Pentapetalae</taxon>
        <taxon>asterids</taxon>
        <taxon>lamiids</taxon>
        <taxon>Lamiales</taxon>
        <taxon>Orobanchaceae</taxon>
        <taxon>Orobanchaceae incertae sedis</taxon>
        <taxon>Phtheirospermum</taxon>
    </lineage>
</organism>
<evidence type="ECO:0000313" key="5">
    <source>
        <dbReference type="EMBL" id="GFQ00195.1"/>
    </source>
</evidence>
<evidence type="ECO:0000259" key="4">
    <source>
        <dbReference type="PROSITE" id="PS50011"/>
    </source>
</evidence>
<dbReference type="PANTHER" id="PTHR48056:SF29">
    <property type="entry name" value="RECEPTOR-LIKE PROTEIN KINASE HSL1"/>
    <property type="match status" value="1"/>
</dbReference>
<dbReference type="PANTHER" id="PTHR48056">
    <property type="entry name" value="LRR RECEPTOR-LIKE SERINE/THREONINE-PROTEIN KINASE-RELATED"/>
    <property type="match status" value="1"/>
</dbReference>
<keyword evidence="2" id="KW-0677">Repeat</keyword>
<keyword evidence="5" id="KW-0675">Receptor</keyword>
<dbReference type="FunFam" id="1.10.510.10:FF:001424">
    <property type="entry name" value="Protein kinase superfamily protein"/>
    <property type="match status" value="1"/>
</dbReference>
<dbReference type="Pfam" id="PF00069">
    <property type="entry name" value="Pkinase"/>
    <property type="match status" value="1"/>
</dbReference>
<dbReference type="InterPro" id="IPR011009">
    <property type="entry name" value="Kinase-like_dom_sf"/>
</dbReference>
<dbReference type="Gene3D" id="1.10.510.10">
    <property type="entry name" value="Transferase(Phosphotransferase) domain 1"/>
    <property type="match status" value="1"/>
</dbReference>
<dbReference type="Proteomes" id="UP000653305">
    <property type="component" value="Unassembled WGS sequence"/>
</dbReference>
<proteinExistence type="predicted"/>
<keyword evidence="3" id="KW-0325">Glycoprotein</keyword>
<evidence type="ECO:0000256" key="2">
    <source>
        <dbReference type="ARBA" id="ARBA00022737"/>
    </source>
</evidence>
<sequence length="145" mass="16680">MENQSLDRWIHRKKRKVLDWPARLRIAIGAAQGLCYTHHDCSPLIIHCDVKSNKILLDYDFKAKIADFGLAKILIKKGEPNTIYAVAGSFGYIAPGNKKDFLPKTNKQTKTHEVVYTYKFHVNWRISSYIKGIFVILTDNRISCI</sequence>
<dbReference type="EMBL" id="BMAC01000615">
    <property type="protein sequence ID" value="GFQ00195.1"/>
    <property type="molecule type" value="Genomic_DNA"/>
</dbReference>
<dbReference type="OrthoDB" id="4062651at2759"/>
<dbReference type="InterPro" id="IPR000719">
    <property type="entry name" value="Prot_kinase_dom"/>
</dbReference>
<feature type="domain" description="Protein kinase" evidence="4">
    <location>
        <begin position="1"/>
        <end position="145"/>
    </location>
</feature>
<dbReference type="GO" id="GO:0004672">
    <property type="term" value="F:protein kinase activity"/>
    <property type="evidence" value="ECO:0007669"/>
    <property type="project" value="InterPro"/>
</dbReference>
<dbReference type="AlphaFoldDB" id="A0A830CVH0"/>
<accession>A0A830CVH0</accession>
<evidence type="ECO:0000313" key="6">
    <source>
        <dbReference type="Proteomes" id="UP000653305"/>
    </source>
</evidence>
<keyword evidence="5" id="KW-0418">Kinase</keyword>
<keyword evidence="1" id="KW-0433">Leucine-rich repeat</keyword>
<dbReference type="InterPro" id="IPR050647">
    <property type="entry name" value="Plant_LRR-RLKs"/>
</dbReference>
<dbReference type="SUPFAM" id="SSF56112">
    <property type="entry name" value="Protein kinase-like (PK-like)"/>
    <property type="match status" value="1"/>
</dbReference>
<reference evidence="5" key="1">
    <citation type="submission" date="2020-07" db="EMBL/GenBank/DDBJ databases">
        <title>Ethylene signaling mediates host invasion by parasitic plants.</title>
        <authorList>
            <person name="Yoshida S."/>
        </authorList>
    </citation>
    <scope>NUCLEOTIDE SEQUENCE</scope>
    <source>
        <strain evidence="5">Okayama</strain>
    </source>
</reference>
<gene>
    <name evidence="5" type="ORF">PHJA_002163500</name>
</gene>
<protein>
    <submittedName>
        <fullName evidence="5">Leucine-rich repeat receptor-like serine/threonine-protein kinase bam1</fullName>
    </submittedName>
</protein>
<evidence type="ECO:0000256" key="3">
    <source>
        <dbReference type="ARBA" id="ARBA00023180"/>
    </source>
</evidence>
<dbReference type="GO" id="GO:0033612">
    <property type="term" value="F:receptor serine/threonine kinase binding"/>
    <property type="evidence" value="ECO:0007669"/>
    <property type="project" value="TreeGrafter"/>
</dbReference>
<evidence type="ECO:0000256" key="1">
    <source>
        <dbReference type="ARBA" id="ARBA00022614"/>
    </source>
</evidence>
<keyword evidence="6" id="KW-1185">Reference proteome</keyword>
<comment type="caution">
    <text evidence="5">The sequence shown here is derived from an EMBL/GenBank/DDBJ whole genome shotgun (WGS) entry which is preliminary data.</text>
</comment>
<dbReference type="PROSITE" id="PS50011">
    <property type="entry name" value="PROTEIN_KINASE_DOM"/>
    <property type="match status" value="1"/>
</dbReference>
<dbReference type="GO" id="GO:0005524">
    <property type="term" value="F:ATP binding"/>
    <property type="evidence" value="ECO:0007669"/>
    <property type="project" value="InterPro"/>
</dbReference>
<keyword evidence="5" id="KW-0808">Transferase</keyword>